<evidence type="ECO:0000256" key="1">
    <source>
        <dbReference type="SAM" id="Phobius"/>
    </source>
</evidence>
<keyword evidence="1" id="KW-0472">Membrane</keyword>
<dbReference type="RefSeq" id="WP_380096980.1">
    <property type="nucleotide sequence ID" value="NZ_JBHRYD010000008.1"/>
</dbReference>
<name>A0ABV7X239_9HYPH</name>
<evidence type="ECO:0000313" key="3">
    <source>
        <dbReference type="Proteomes" id="UP001595613"/>
    </source>
</evidence>
<proteinExistence type="predicted"/>
<keyword evidence="1" id="KW-0812">Transmembrane</keyword>
<evidence type="ECO:0000313" key="2">
    <source>
        <dbReference type="EMBL" id="MFC3705217.1"/>
    </source>
</evidence>
<evidence type="ECO:0008006" key="4">
    <source>
        <dbReference type="Google" id="ProtNLM"/>
    </source>
</evidence>
<organism evidence="2 3">
    <name type="scientific">Devosia honganensis</name>
    <dbReference type="NCBI Taxonomy" id="1610527"/>
    <lineage>
        <taxon>Bacteria</taxon>
        <taxon>Pseudomonadati</taxon>
        <taxon>Pseudomonadota</taxon>
        <taxon>Alphaproteobacteria</taxon>
        <taxon>Hyphomicrobiales</taxon>
        <taxon>Devosiaceae</taxon>
        <taxon>Devosia</taxon>
    </lineage>
</organism>
<keyword evidence="1" id="KW-1133">Transmembrane helix</keyword>
<keyword evidence="3" id="KW-1185">Reference proteome</keyword>
<dbReference type="Proteomes" id="UP001595613">
    <property type="component" value="Unassembled WGS sequence"/>
</dbReference>
<dbReference type="EMBL" id="JBHRYD010000008">
    <property type="protein sequence ID" value="MFC3705217.1"/>
    <property type="molecule type" value="Genomic_DNA"/>
</dbReference>
<reference evidence="3" key="1">
    <citation type="journal article" date="2019" name="Int. J. Syst. Evol. Microbiol.">
        <title>The Global Catalogue of Microorganisms (GCM) 10K type strain sequencing project: providing services to taxonomists for standard genome sequencing and annotation.</title>
        <authorList>
            <consortium name="The Broad Institute Genomics Platform"/>
            <consortium name="The Broad Institute Genome Sequencing Center for Infectious Disease"/>
            <person name="Wu L."/>
            <person name="Ma J."/>
        </authorList>
    </citation>
    <scope>NUCLEOTIDE SEQUENCE [LARGE SCALE GENOMIC DNA]</scope>
    <source>
        <strain evidence="3">KCTC 42281</strain>
    </source>
</reference>
<accession>A0ABV7X239</accession>
<comment type="caution">
    <text evidence="2">The sequence shown here is derived from an EMBL/GenBank/DDBJ whole genome shotgun (WGS) entry which is preliminary data.</text>
</comment>
<sequence>MPAAASPQIHRRLARRNRVVAGLRLMVPALGALVLLALGAQIYLASFTGRFEIGQVTVTPEAINIDAPEYVGVLEDGSVYRVWANSARAATARTDLIDLFEAELVLSRIDGVQLEAQAARAQLDTTSQLTLVPGLADVADSTGTVGTLYDSVFDWNAQMLTSRGPVAIDYADGSTVRAEGLTYDAAAIVWTFTRSRVTLPTTPGEDAPAADGDP</sequence>
<feature type="transmembrane region" description="Helical" evidence="1">
    <location>
        <begin position="21"/>
        <end position="44"/>
    </location>
</feature>
<protein>
    <recommendedName>
        <fullName evidence="4">LPS export ABC transporter periplasmic protein LptC</fullName>
    </recommendedName>
</protein>
<gene>
    <name evidence="2" type="ORF">ACFOOL_10660</name>
</gene>